<reference evidence="2 3" key="1">
    <citation type="submission" date="2016-04" db="EMBL/GenBank/DDBJ databases">
        <title>Genome sequence of Clostridium magnum DSM 2767.</title>
        <authorList>
            <person name="Poehlein A."/>
            <person name="Uhlig R."/>
            <person name="Fischer R."/>
            <person name="Bahl H."/>
            <person name="Daniel R."/>
        </authorList>
    </citation>
    <scope>NUCLEOTIDE SEQUENCE [LARGE SCALE GENOMIC DNA]</scope>
    <source>
        <strain evidence="2 3">DSM 2767</strain>
    </source>
</reference>
<name>A0A162TRU1_9CLOT</name>
<organism evidence="2 3">
    <name type="scientific">Clostridium magnum DSM 2767</name>
    <dbReference type="NCBI Taxonomy" id="1121326"/>
    <lineage>
        <taxon>Bacteria</taxon>
        <taxon>Bacillati</taxon>
        <taxon>Bacillota</taxon>
        <taxon>Clostridia</taxon>
        <taxon>Eubacteriales</taxon>
        <taxon>Clostridiaceae</taxon>
        <taxon>Clostridium</taxon>
    </lineage>
</organism>
<proteinExistence type="predicted"/>
<feature type="signal peptide" evidence="1">
    <location>
        <begin position="1"/>
        <end position="23"/>
    </location>
</feature>
<protein>
    <submittedName>
        <fullName evidence="2">Uncharacterized protein</fullName>
    </submittedName>
</protein>
<dbReference type="AlphaFoldDB" id="A0A162TRU1"/>
<gene>
    <name evidence="2" type="ORF">CLMAG_27870</name>
</gene>
<feature type="chain" id="PRO_5039602887" evidence="1">
    <location>
        <begin position="24"/>
        <end position="267"/>
    </location>
</feature>
<dbReference type="RefSeq" id="WP_066622863.1">
    <property type="nucleotide sequence ID" value="NZ_FQXL01000049.1"/>
</dbReference>
<keyword evidence="1" id="KW-0732">Signal</keyword>
<dbReference type="EMBL" id="LWAE01000002">
    <property type="protein sequence ID" value="KZL92973.1"/>
    <property type="molecule type" value="Genomic_DNA"/>
</dbReference>
<dbReference type="PROSITE" id="PS51257">
    <property type="entry name" value="PROKAR_LIPOPROTEIN"/>
    <property type="match status" value="1"/>
</dbReference>
<sequence length="267" mass="29268">MNRRILCAIILSAMLTTITGCSSKPNGAVSTPAQVQKQSSSAENQQIYDFIQEQFKTNSKDAPIFVAASEKFKRPIIEVMRAYMLVSNAKVNLKVTEAELDTMNMDTIKNLYVNKDGKWYYNNKEINVGTPLPVPDSMKEKAPTQGKEINVDISLETSSSNGTLNVKGKTNLPNTTQVMVRILNASDKSMVTQDFTPKVSNGQFSSSLSSITPGKYIIEITTPSSSVLDPEAKAKVGESGANLTGKYIEFDKVFGKTVKYESPITIK</sequence>
<dbReference type="STRING" id="1121326.CLMAG_27870"/>
<evidence type="ECO:0000313" key="3">
    <source>
        <dbReference type="Proteomes" id="UP000076603"/>
    </source>
</evidence>
<dbReference type="Proteomes" id="UP000076603">
    <property type="component" value="Unassembled WGS sequence"/>
</dbReference>
<comment type="caution">
    <text evidence="2">The sequence shown here is derived from an EMBL/GenBank/DDBJ whole genome shotgun (WGS) entry which is preliminary data.</text>
</comment>
<dbReference type="PATRIC" id="fig|1121326.3.peg.2801"/>
<accession>A0A162TRU1</accession>
<evidence type="ECO:0000313" key="2">
    <source>
        <dbReference type="EMBL" id="KZL92973.1"/>
    </source>
</evidence>
<evidence type="ECO:0000256" key="1">
    <source>
        <dbReference type="SAM" id="SignalP"/>
    </source>
</evidence>
<keyword evidence="3" id="KW-1185">Reference proteome</keyword>